<evidence type="ECO:0000256" key="1">
    <source>
        <dbReference type="ARBA" id="ARBA00004448"/>
    </source>
</evidence>
<dbReference type="Gene3D" id="1.50.40.10">
    <property type="entry name" value="Mitochondrial carrier domain"/>
    <property type="match status" value="2"/>
</dbReference>
<dbReference type="Proteomes" id="UP000008792">
    <property type="component" value="Unassembled WGS sequence"/>
</dbReference>
<protein>
    <recommendedName>
        <fullName evidence="11">Mitochondrial 2-oxodicarboxylate carrier</fullName>
    </recommendedName>
    <alternativeName>
        <fullName evidence="12">Solute carrier family 25 member 21</fullName>
    </alternativeName>
</protein>
<comment type="catalytic activity">
    <reaction evidence="18">
        <text>glutarate(in) + 2-oxoglutarate(out) = glutarate(out) + 2-oxoglutarate(in)</text>
        <dbReference type="Rhea" id="RHEA:71751"/>
        <dbReference type="ChEBI" id="CHEBI:16810"/>
        <dbReference type="ChEBI" id="CHEBI:30921"/>
    </reaction>
</comment>
<dbReference type="AlphaFoldDB" id="B4LV03"/>
<dbReference type="SUPFAM" id="SSF103506">
    <property type="entry name" value="Mitochondrial carrier"/>
    <property type="match status" value="1"/>
</dbReference>
<dbReference type="PANTHER" id="PTHR46356:SF1">
    <property type="entry name" value="MITOCHONDRIAL 2-OXODICARBOXYLATE CARRIER"/>
    <property type="match status" value="1"/>
</dbReference>
<dbReference type="EMBL" id="CH940649">
    <property type="protein sequence ID" value="EDW63252.1"/>
    <property type="molecule type" value="Genomic_DNA"/>
</dbReference>
<evidence type="ECO:0000256" key="12">
    <source>
        <dbReference type="ARBA" id="ARBA00041874"/>
    </source>
</evidence>
<evidence type="ECO:0000256" key="4">
    <source>
        <dbReference type="ARBA" id="ARBA00022692"/>
    </source>
</evidence>
<dbReference type="InParanoid" id="B4LV03"/>
<feature type="repeat" description="Solcar" evidence="20">
    <location>
        <begin position="122"/>
        <end position="208"/>
    </location>
</feature>
<evidence type="ECO:0000256" key="20">
    <source>
        <dbReference type="PROSITE-ProRule" id="PRU00282"/>
    </source>
</evidence>
<dbReference type="OMA" id="RDATPTC"/>
<evidence type="ECO:0000256" key="19">
    <source>
        <dbReference type="ARBA" id="ARBA00048998"/>
    </source>
</evidence>
<dbReference type="PANTHER" id="PTHR46356">
    <property type="entry name" value="MITOCHONDRIAL 2-OXODICARBOXYLATE CARRIER"/>
    <property type="match status" value="1"/>
</dbReference>
<dbReference type="InterPro" id="IPR051752">
    <property type="entry name" value="Mito_2-oxodicarb_carrier"/>
</dbReference>
<evidence type="ECO:0000256" key="9">
    <source>
        <dbReference type="ARBA" id="ARBA00023136"/>
    </source>
</evidence>
<dbReference type="eggNOG" id="KOG0754">
    <property type="taxonomic scope" value="Eukaryota"/>
</dbReference>
<evidence type="ECO:0000256" key="16">
    <source>
        <dbReference type="ARBA" id="ARBA00048303"/>
    </source>
</evidence>
<comment type="catalytic activity">
    <reaction evidence="10">
        <text>2-oxoadipate(in) + 2-oxoglutarate(out) = 2-oxoadipate(out) + 2-oxoglutarate(in)</text>
        <dbReference type="Rhea" id="RHEA:71739"/>
        <dbReference type="ChEBI" id="CHEBI:16810"/>
        <dbReference type="ChEBI" id="CHEBI:57499"/>
    </reaction>
</comment>
<keyword evidence="5" id="KW-0677">Repeat</keyword>
<evidence type="ECO:0000256" key="21">
    <source>
        <dbReference type="RuleBase" id="RU000488"/>
    </source>
</evidence>
<dbReference type="KEGG" id="dvi:6627631"/>
<keyword evidence="4 20" id="KW-0812">Transmembrane</keyword>
<organism evidence="22 23">
    <name type="scientific">Drosophila virilis</name>
    <name type="common">Fruit fly</name>
    <dbReference type="NCBI Taxonomy" id="7244"/>
    <lineage>
        <taxon>Eukaryota</taxon>
        <taxon>Metazoa</taxon>
        <taxon>Ecdysozoa</taxon>
        <taxon>Arthropoda</taxon>
        <taxon>Hexapoda</taxon>
        <taxon>Insecta</taxon>
        <taxon>Pterygota</taxon>
        <taxon>Neoptera</taxon>
        <taxon>Endopterygota</taxon>
        <taxon>Diptera</taxon>
        <taxon>Brachycera</taxon>
        <taxon>Muscomorpha</taxon>
        <taxon>Ephydroidea</taxon>
        <taxon>Drosophilidae</taxon>
        <taxon>Drosophila</taxon>
    </lineage>
</organism>
<evidence type="ECO:0000256" key="11">
    <source>
        <dbReference type="ARBA" id="ARBA00039747"/>
    </source>
</evidence>
<sequence length="312" mass="34471">MSKFKQPDVEPLNEPLSPKISRLKTVAFQIIASGSSSIAEVFLLLPLDVVKTRLQLQSNAQTNGPKHYRGVLDAFAKIYRQEGANAFWRGVGPLLVSDTPKRAIKFVIFEQSKPYFQSGSVPSPVSYALAGGLGGTLEVLLQNPFEVVKVRQQANRKKKLHPLRVARNIINEGGFGFNGLYKGVTTTMARNFIFHIIYFGFFCSVREATPAFNNSVIEFLRNFTIAYAAGSLGCLFSIPLDVAKTRIQGPQPVPGEIKYAWTYGTLSTVYKEEGAHALYKGLLPQVLRVGPGGAILLLGYEYVTEILVKYFN</sequence>
<comment type="catalytic activity">
    <reaction evidence="14">
        <text>heptanedioate(in) + 2-oxoglutarate(out) = heptanedioate(out) + 2-oxoglutarate(in)</text>
        <dbReference type="Rhea" id="RHEA:71759"/>
        <dbReference type="ChEBI" id="CHEBI:16810"/>
        <dbReference type="ChEBI" id="CHEBI:36165"/>
    </reaction>
</comment>
<dbReference type="InterPro" id="IPR023395">
    <property type="entry name" value="MCP_dom_sf"/>
</dbReference>
<name>B4LV03_DROVI</name>
<evidence type="ECO:0000256" key="18">
    <source>
        <dbReference type="ARBA" id="ARBA00048920"/>
    </source>
</evidence>
<evidence type="ECO:0000256" key="10">
    <source>
        <dbReference type="ARBA" id="ARBA00036018"/>
    </source>
</evidence>
<keyword evidence="3 21" id="KW-0813">Transport</keyword>
<keyword evidence="9 20" id="KW-0472">Membrane</keyword>
<evidence type="ECO:0000313" key="22">
    <source>
        <dbReference type="EMBL" id="EDW63252.1"/>
    </source>
</evidence>
<evidence type="ECO:0000256" key="13">
    <source>
        <dbReference type="ARBA" id="ARBA00046087"/>
    </source>
</evidence>
<gene>
    <name evidence="22" type="primary">Dvir\GJ14089</name>
    <name evidence="22" type="ORF">Dvir_GJ14089</name>
</gene>
<keyword evidence="23" id="KW-1185">Reference proteome</keyword>
<evidence type="ECO:0000313" key="23">
    <source>
        <dbReference type="Proteomes" id="UP000008792"/>
    </source>
</evidence>
<feature type="repeat" description="Solcar" evidence="20">
    <location>
        <begin position="217"/>
        <end position="306"/>
    </location>
</feature>
<keyword evidence="8" id="KW-0496">Mitochondrion</keyword>
<keyword evidence="7" id="KW-1133">Transmembrane helix</keyword>
<dbReference type="PhylomeDB" id="B4LV03"/>
<dbReference type="OrthoDB" id="1924968at2759"/>
<dbReference type="InterPro" id="IPR018108">
    <property type="entry name" value="MCP_transmembrane"/>
</dbReference>
<dbReference type="HOGENOM" id="CLU_015166_5_2_1"/>
<evidence type="ECO:0000256" key="14">
    <source>
        <dbReference type="ARBA" id="ARBA00047537"/>
    </source>
</evidence>
<dbReference type="PROSITE" id="PS50920">
    <property type="entry name" value="SOLCAR"/>
    <property type="match status" value="3"/>
</dbReference>
<proteinExistence type="inferred from homology"/>
<evidence type="ECO:0000256" key="6">
    <source>
        <dbReference type="ARBA" id="ARBA00022792"/>
    </source>
</evidence>
<accession>B4LV03</accession>
<comment type="similarity">
    <text evidence="2 21">Belongs to the mitochondrial carrier (TC 2.A.29) family.</text>
</comment>
<comment type="function">
    <text evidence="13">Transports dicarboxylates across the inner membranes of mitochondria by a counter-exchange mechanism. Can transport 2-oxoadipate (2-oxohexanedioate), 2-oxoglutarate, adipate (hexanedioate), glutarate, and to a lesser extent, pimelate (heptanedioate), 2-oxopimelate (2-oxoheptanedioate), 2-aminoadipate (2-aminohexanedioate), oxaloacetate, and citrate. Plays a central role in catabolism of lysine, hydroxylysine, and tryptophan, by transporting common metabolite intermediates (such as 2-oxoadipate) into the mitochondria, where it is converted into acetyl-CoA and can enter the citric acid (TCA) cycle.</text>
</comment>
<comment type="catalytic activity">
    <reaction evidence="16">
        <text>L-2-aminoadipate(in) + 2-oxoglutarate(out) = L-2-aminoadipate(out) + 2-oxoglutarate(in)</text>
        <dbReference type="Rhea" id="RHEA:71747"/>
        <dbReference type="ChEBI" id="CHEBI:16810"/>
        <dbReference type="ChEBI" id="CHEBI:58672"/>
    </reaction>
</comment>
<evidence type="ECO:0000256" key="2">
    <source>
        <dbReference type="ARBA" id="ARBA00006375"/>
    </source>
</evidence>
<evidence type="ECO:0000256" key="5">
    <source>
        <dbReference type="ARBA" id="ARBA00022737"/>
    </source>
</evidence>
<reference evidence="22 23" key="1">
    <citation type="journal article" date="2007" name="Nature">
        <title>Evolution of genes and genomes on the Drosophila phylogeny.</title>
        <authorList>
            <consortium name="Drosophila 12 Genomes Consortium"/>
            <person name="Clark A.G."/>
            <person name="Eisen M.B."/>
            <person name="Smith D.R."/>
            <person name="Bergman C.M."/>
            <person name="Oliver B."/>
            <person name="Markow T.A."/>
            <person name="Kaufman T.C."/>
            <person name="Kellis M."/>
            <person name="Gelbart W."/>
            <person name="Iyer V.N."/>
            <person name="Pollard D.A."/>
            <person name="Sackton T.B."/>
            <person name="Larracuente A.M."/>
            <person name="Singh N.D."/>
            <person name="Abad J.P."/>
            <person name="Abt D.N."/>
            <person name="Adryan B."/>
            <person name="Aguade M."/>
            <person name="Akashi H."/>
            <person name="Anderson W.W."/>
            <person name="Aquadro C.F."/>
            <person name="Ardell D.H."/>
            <person name="Arguello R."/>
            <person name="Artieri C.G."/>
            <person name="Barbash D.A."/>
            <person name="Barker D."/>
            <person name="Barsanti P."/>
            <person name="Batterham P."/>
            <person name="Batzoglou S."/>
            <person name="Begun D."/>
            <person name="Bhutkar A."/>
            <person name="Blanco E."/>
            <person name="Bosak S.A."/>
            <person name="Bradley R.K."/>
            <person name="Brand A.D."/>
            <person name="Brent M.R."/>
            <person name="Brooks A.N."/>
            <person name="Brown R.H."/>
            <person name="Butlin R.K."/>
            <person name="Caggese C."/>
            <person name="Calvi B.R."/>
            <person name="Bernardo de Carvalho A."/>
            <person name="Caspi A."/>
            <person name="Castrezana S."/>
            <person name="Celniker S.E."/>
            <person name="Chang J.L."/>
            <person name="Chapple C."/>
            <person name="Chatterji S."/>
            <person name="Chinwalla A."/>
            <person name="Civetta A."/>
            <person name="Clifton S.W."/>
            <person name="Comeron J.M."/>
            <person name="Costello J.C."/>
            <person name="Coyne J.A."/>
            <person name="Daub J."/>
            <person name="David R.G."/>
            <person name="Delcher A.L."/>
            <person name="Delehaunty K."/>
            <person name="Do C.B."/>
            <person name="Ebling H."/>
            <person name="Edwards K."/>
            <person name="Eickbush T."/>
            <person name="Evans J.D."/>
            <person name="Filipski A."/>
            <person name="Findeiss S."/>
            <person name="Freyhult E."/>
            <person name="Fulton L."/>
            <person name="Fulton R."/>
            <person name="Garcia A.C."/>
            <person name="Gardiner A."/>
            <person name="Garfield D.A."/>
            <person name="Garvin B.E."/>
            <person name="Gibson G."/>
            <person name="Gilbert D."/>
            <person name="Gnerre S."/>
            <person name="Godfrey J."/>
            <person name="Good R."/>
            <person name="Gotea V."/>
            <person name="Gravely B."/>
            <person name="Greenberg A.J."/>
            <person name="Griffiths-Jones S."/>
            <person name="Gross S."/>
            <person name="Guigo R."/>
            <person name="Gustafson E.A."/>
            <person name="Haerty W."/>
            <person name="Hahn M.W."/>
            <person name="Halligan D.L."/>
            <person name="Halpern A.L."/>
            <person name="Halter G.M."/>
            <person name="Han M.V."/>
            <person name="Heger A."/>
            <person name="Hillier L."/>
            <person name="Hinrichs A.S."/>
            <person name="Holmes I."/>
            <person name="Hoskins R.A."/>
            <person name="Hubisz M.J."/>
            <person name="Hultmark D."/>
            <person name="Huntley M.A."/>
            <person name="Jaffe D.B."/>
            <person name="Jagadeeshan S."/>
            <person name="Jeck W.R."/>
            <person name="Johnson J."/>
            <person name="Jones C.D."/>
            <person name="Jordan W.C."/>
            <person name="Karpen G.H."/>
            <person name="Kataoka E."/>
            <person name="Keightley P.D."/>
            <person name="Kheradpour P."/>
            <person name="Kirkness E.F."/>
            <person name="Koerich L.B."/>
            <person name="Kristiansen K."/>
            <person name="Kudrna D."/>
            <person name="Kulathinal R.J."/>
            <person name="Kumar S."/>
            <person name="Kwok R."/>
            <person name="Lander E."/>
            <person name="Langley C.H."/>
            <person name="Lapoint R."/>
            <person name="Lazzaro B.P."/>
            <person name="Lee S.J."/>
            <person name="Levesque L."/>
            <person name="Li R."/>
            <person name="Lin C.F."/>
            <person name="Lin M.F."/>
            <person name="Lindblad-Toh K."/>
            <person name="Llopart A."/>
            <person name="Long M."/>
            <person name="Low L."/>
            <person name="Lozovsky E."/>
            <person name="Lu J."/>
            <person name="Luo M."/>
            <person name="Machado C.A."/>
            <person name="Makalowski W."/>
            <person name="Marzo M."/>
            <person name="Matsuda M."/>
            <person name="Matzkin L."/>
            <person name="McAllister B."/>
            <person name="McBride C.S."/>
            <person name="McKernan B."/>
            <person name="McKernan K."/>
            <person name="Mendez-Lago M."/>
            <person name="Minx P."/>
            <person name="Mollenhauer M.U."/>
            <person name="Montooth K."/>
            <person name="Mount S.M."/>
            <person name="Mu X."/>
            <person name="Myers E."/>
            <person name="Negre B."/>
            <person name="Newfeld S."/>
            <person name="Nielsen R."/>
            <person name="Noor M.A."/>
            <person name="O'Grady P."/>
            <person name="Pachter L."/>
            <person name="Papaceit M."/>
            <person name="Parisi M.J."/>
            <person name="Parisi M."/>
            <person name="Parts L."/>
            <person name="Pedersen J.S."/>
            <person name="Pesole G."/>
            <person name="Phillippy A.M."/>
            <person name="Ponting C.P."/>
            <person name="Pop M."/>
            <person name="Porcelli D."/>
            <person name="Powell J.R."/>
            <person name="Prohaska S."/>
            <person name="Pruitt K."/>
            <person name="Puig M."/>
            <person name="Quesneville H."/>
            <person name="Ram K.R."/>
            <person name="Rand D."/>
            <person name="Rasmussen M.D."/>
            <person name="Reed L.K."/>
            <person name="Reenan R."/>
            <person name="Reily A."/>
            <person name="Remington K.A."/>
            <person name="Rieger T.T."/>
            <person name="Ritchie M.G."/>
            <person name="Robin C."/>
            <person name="Rogers Y.H."/>
            <person name="Rohde C."/>
            <person name="Rozas J."/>
            <person name="Rubenfield M.J."/>
            <person name="Ruiz A."/>
            <person name="Russo S."/>
            <person name="Salzberg S.L."/>
            <person name="Sanchez-Gracia A."/>
            <person name="Saranga D.J."/>
            <person name="Sato H."/>
            <person name="Schaeffer S.W."/>
            <person name="Schatz M.C."/>
            <person name="Schlenke T."/>
            <person name="Schwartz R."/>
            <person name="Segarra C."/>
            <person name="Singh R.S."/>
            <person name="Sirot L."/>
            <person name="Sirota M."/>
            <person name="Sisneros N.B."/>
            <person name="Smith C.D."/>
            <person name="Smith T.F."/>
            <person name="Spieth J."/>
            <person name="Stage D.E."/>
            <person name="Stark A."/>
            <person name="Stephan W."/>
            <person name="Strausberg R.L."/>
            <person name="Strempel S."/>
            <person name="Sturgill D."/>
            <person name="Sutton G."/>
            <person name="Sutton G.G."/>
            <person name="Tao W."/>
            <person name="Teichmann S."/>
            <person name="Tobari Y.N."/>
            <person name="Tomimura Y."/>
            <person name="Tsolas J.M."/>
            <person name="Valente V.L."/>
            <person name="Venter E."/>
            <person name="Venter J.C."/>
            <person name="Vicario S."/>
            <person name="Vieira F.G."/>
            <person name="Vilella A.J."/>
            <person name="Villasante A."/>
            <person name="Walenz B."/>
            <person name="Wang J."/>
            <person name="Wasserman M."/>
            <person name="Watts T."/>
            <person name="Wilson D."/>
            <person name="Wilson R.K."/>
            <person name="Wing R.A."/>
            <person name="Wolfner M.F."/>
            <person name="Wong A."/>
            <person name="Wong G.K."/>
            <person name="Wu C.I."/>
            <person name="Wu G."/>
            <person name="Yamamoto D."/>
            <person name="Yang H.P."/>
            <person name="Yang S.P."/>
            <person name="Yorke J.A."/>
            <person name="Yoshida K."/>
            <person name="Zdobnov E."/>
            <person name="Zhang P."/>
            <person name="Zhang Y."/>
            <person name="Zimin A.V."/>
            <person name="Baldwin J."/>
            <person name="Abdouelleil A."/>
            <person name="Abdulkadir J."/>
            <person name="Abebe A."/>
            <person name="Abera B."/>
            <person name="Abreu J."/>
            <person name="Acer S.C."/>
            <person name="Aftuck L."/>
            <person name="Alexander A."/>
            <person name="An P."/>
            <person name="Anderson E."/>
            <person name="Anderson S."/>
            <person name="Arachi H."/>
            <person name="Azer M."/>
            <person name="Bachantsang P."/>
            <person name="Barry A."/>
            <person name="Bayul T."/>
            <person name="Berlin A."/>
            <person name="Bessette D."/>
            <person name="Bloom T."/>
            <person name="Blye J."/>
            <person name="Boguslavskiy L."/>
            <person name="Bonnet C."/>
            <person name="Boukhgalter B."/>
            <person name="Bourzgui I."/>
            <person name="Brown A."/>
            <person name="Cahill P."/>
            <person name="Channer S."/>
            <person name="Cheshatsang Y."/>
            <person name="Chuda L."/>
            <person name="Citroen M."/>
            <person name="Collymore A."/>
            <person name="Cooke P."/>
            <person name="Costello M."/>
            <person name="D'Aco K."/>
            <person name="Daza R."/>
            <person name="De Haan G."/>
            <person name="DeGray S."/>
            <person name="DeMaso C."/>
            <person name="Dhargay N."/>
            <person name="Dooley K."/>
            <person name="Dooley E."/>
            <person name="Doricent M."/>
            <person name="Dorje P."/>
            <person name="Dorjee K."/>
            <person name="Dupes A."/>
            <person name="Elong R."/>
            <person name="Falk J."/>
            <person name="Farina A."/>
            <person name="Faro S."/>
            <person name="Ferguson D."/>
            <person name="Fisher S."/>
            <person name="Foley C.D."/>
            <person name="Franke A."/>
            <person name="Friedrich D."/>
            <person name="Gadbois L."/>
            <person name="Gearin G."/>
            <person name="Gearin C.R."/>
            <person name="Giannoukos G."/>
            <person name="Goode T."/>
            <person name="Graham J."/>
            <person name="Grandbois E."/>
            <person name="Grewal S."/>
            <person name="Gyaltsen K."/>
            <person name="Hafez N."/>
            <person name="Hagos B."/>
            <person name="Hall J."/>
            <person name="Henson C."/>
            <person name="Hollinger A."/>
            <person name="Honan T."/>
            <person name="Huard M.D."/>
            <person name="Hughes L."/>
            <person name="Hurhula B."/>
            <person name="Husby M.E."/>
            <person name="Kamat A."/>
            <person name="Kanga B."/>
            <person name="Kashin S."/>
            <person name="Khazanovich D."/>
            <person name="Kisner P."/>
            <person name="Lance K."/>
            <person name="Lara M."/>
            <person name="Lee W."/>
            <person name="Lennon N."/>
            <person name="Letendre F."/>
            <person name="LeVine R."/>
            <person name="Lipovsky A."/>
            <person name="Liu X."/>
            <person name="Liu J."/>
            <person name="Liu S."/>
            <person name="Lokyitsang T."/>
            <person name="Lokyitsang Y."/>
            <person name="Lubonja R."/>
            <person name="Lui A."/>
            <person name="MacDonald P."/>
            <person name="Magnisalis V."/>
            <person name="Maru K."/>
            <person name="Matthews C."/>
            <person name="McCusker W."/>
            <person name="McDonough S."/>
            <person name="Mehta T."/>
            <person name="Meldrim J."/>
            <person name="Meneus L."/>
            <person name="Mihai O."/>
            <person name="Mihalev A."/>
            <person name="Mihova T."/>
            <person name="Mittelman R."/>
            <person name="Mlenga V."/>
            <person name="Montmayeur A."/>
            <person name="Mulrain L."/>
            <person name="Navidi A."/>
            <person name="Naylor J."/>
            <person name="Negash T."/>
            <person name="Nguyen T."/>
            <person name="Nguyen N."/>
            <person name="Nicol R."/>
            <person name="Norbu C."/>
            <person name="Norbu N."/>
            <person name="Novod N."/>
            <person name="O'Neill B."/>
            <person name="Osman S."/>
            <person name="Markiewicz E."/>
            <person name="Oyono O.L."/>
            <person name="Patti C."/>
            <person name="Phunkhang P."/>
            <person name="Pierre F."/>
            <person name="Priest M."/>
            <person name="Raghuraman S."/>
            <person name="Rege F."/>
            <person name="Reyes R."/>
            <person name="Rise C."/>
            <person name="Rogov P."/>
            <person name="Ross K."/>
            <person name="Ryan E."/>
            <person name="Settipalli S."/>
            <person name="Shea T."/>
            <person name="Sherpa N."/>
            <person name="Shi L."/>
            <person name="Shih D."/>
            <person name="Sparrow T."/>
            <person name="Spaulding J."/>
            <person name="Stalker J."/>
            <person name="Stange-Thomann N."/>
            <person name="Stavropoulos S."/>
            <person name="Stone C."/>
            <person name="Strader C."/>
            <person name="Tesfaye S."/>
            <person name="Thomson T."/>
            <person name="Thoulutsang Y."/>
            <person name="Thoulutsang D."/>
            <person name="Topham K."/>
            <person name="Topping I."/>
            <person name="Tsamla T."/>
            <person name="Vassiliev H."/>
            <person name="Vo A."/>
            <person name="Wangchuk T."/>
            <person name="Wangdi T."/>
            <person name="Weiand M."/>
            <person name="Wilkinson J."/>
            <person name="Wilson A."/>
            <person name="Yadav S."/>
            <person name="Young G."/>
            <person name="Yu Q."/>
            <person name="Zembek L."/>
            <person name="Zhong D."/>
            <person name="Zimmer A."/>
            <person name="Zwirko Z."/>
            <person name="Jaffe D.B."/>
            <person name="Alvarez P."/>
            <person name="Brockman W."/>
            <person name="Butler J."/>
            <person name="Chin C."/>
            <person name="Gnerre S."/>
            <person name="Grabherr M."/>
            <person name="Kleber M."/>
            <person name="Mauceli E."/>
            <person name="MacCallum I."/>
        </authorList>
    </citation>
    <scope>NUCLEOTIDE SEQUENCE [LARGE SCALE GENOMIC DNA]</scope>
    <source>
        <strain evidence="23">Tucson 15010-1051.87</strain>
    </source>
</reference>
<comment type="catalytic activity">
    <reaction evidence="17">
        <text>2-oxoheptanedioate(in) + 2-oxoglutarate(out) = 2-oxoheptanedioate(out) + 2-oxoglutarate(in)</text>
        <dbReference type="Rhea" id="RHEA:71755"/>
        <dbReference type="ChEBI" id="CHEBI:16810"/>
        <dbReference type="ChEBI" id="CHEBI:72701"/>
    </reaction>
</comment>
<keyword evidence="6" id="KW-0999">Mitochondrion inner membrane</keyword>
<evidence type="ECO:0000256" key="17">
    <source>
        <dbReference type="ARBA" id="ARBA00048581"/>
    </source>
</evidence>
<evidence type="ECO:0000256" key="8">
    <source>
        <dbReference type="ARBA" id="ARBA00023128"/>
    </source>
</evidence>
<evidence type="ECO:0000256" key="15">
    <source>
        <dbReference type="ARBA" id="ARBA00048003"/>
    </source>
</evidence>
<comment type="catalytic activity">
    <reaction evidence="19">
        <text>hexanedioate(in) + 2-oxoglutarate(out) = hexanedioate(out) + 2-oxoglutarate(in)</text>
        <dbReference type="Rhea" id="RHEA:71743"/>
        <dbReference type="ChEBI" id="CHEBI:16810"/>
        <dbReference type="ChEBI" id="CHEBI:17128"/>
    </reaction>
</comment>
<feature type="repeat" description="Solcar" evidence="20">
    <location>
        <begin position="24"/>
        <end position="115"/>
    </location>
</feature>
<dbReference type="GO" id="GO:0005743">
    <property type="term" value="C:mitochondrial inner membrane"/>
    <property type="evidence" value="ECO:0007669"/>
    <property type="project" value="UniProtKB-SubCell"/>
</dbReference>
<comment type="subcellular location">
    <subcellularLocation>
        <location evidence="1">Mitochondrion inner membrane</location>
        <topology evidence="1">Multi-pass membrane protein</topology>
    </subcellularLocation>
</comment>
<dbReference type="Pfam" id="PF00153">
    <property type="entry name" value="Mito_carr"/>
    <property type="match status" value="3"/>
</dbReference>
<comment type="catalytic activity">
    <reaction evidence="15">
        <text>citrate(in) + 2-oxoglutarate(out) = citrate(out) + 2-oxoglutarate(in)</text>
        <dbReference type="Rhea" id="RHEA:71763"/>
        <dbReference type="ChEBI" id="CHEBI:16810"/>
        <dbReference type="ChEBI" id="CHEBI:16947"/>
    </reaction>
</comment>
<evidence type="ECO:0000256" key="3">
    <source>
        <dbReference type="ARBA" id="ARBA00022448"/>
    </source>
</evidence>
<evidence type="ECO:0000256" key="7">
    <source>
        <dbReference type="ARBA" id="ARBA00022989"/>
    </source>
</evidence>